<sequence>MLHPFKTGLFLSLTLVFQTVFAELPAQAMTSPQDPIGILLNQGEKSKYYFKAWKDLSLSAANRNALLKQNQELDLEAARTTDSAEFKQVFKINHLFFWGEDLTRVSFLGSHGDIVMMDWPAGVKGGQVCKLWFNGNGGFAGIRNQACTPN</sequence>
<evidence type="ECO:0000256" key="1">
    <source>
        <dbReference type="SAM" id="SignalP"/>
    </source>
</evidence>
<evidence type="ECO:0000313" key="2">
    <source>
        <dbReference type="EMBL" id="PIW14183.1"/>
    </source>
</evidence>
<proteinExistence type="predicted"/>
<feature type="chain" id="PRO_5014721102" evidence="1">
    <location>
        <begin position="23"/>
        <end position="150"/>
    </location>
</feature>
<organism evidence="2 3">
    <name type="scientific">bacterium (Candidatus Blackallbacteria) CG17_big_fil_post_rev_8_21_14_2_50_48_46</name>
    <dbReference type="NCBI Taxonomy" id="2014261"/>
    <lineage>
        <taxon>Bacteria</taxon>
        <taxon>Candidatus Blackallbacteria</taxon>
    </lineage>
</organism>
<keyword evidence="1" id="KW-0732">Signal</keyword>
<feature type="signal peptide" evidence="1">
    <location>
        <begin position="1"/>
        <end position="22"/>
    </location>
</feature>
<name>A0A2M7FYC3_9BACT</name>
<dbReference type="AlphaFoldDB" id="A0A2M7FYC3"/>
<dbReference type="EMBL" id="PFFQ01000063">
    <property type="protein sequence ID" value="PIW14183.1"/>
    <property type="molecule type" value="Genomic_DNA"/>
</dbReference>
<comment type="caution">
    <text evidence="2">The sequence shown here is derived from an EMBL/GenBank/DDBJ whole genome shotgun (WGS) entry which is preliminary data.</text>
</comment>
<gene>
    <name evidence="2" type="ORF">COW36_22670</name>
</gene>
<dbReference type="Proteomes" id="UP000231019">
    <property type="component" value="Unassembled WGS sequence"/>
</dbReference>
<reference evidence="2 3" key="1">
    <citation type="submission" date="2017-09" db="EMBL/GenBank/DDBJ databases">
        <title>Depth-based differentiation of microbial function through sediment-hosted aquifers and enrichment of novel symbionts in the deep terrestrial subsurface.</title>
        <authorList>
            <person name="Probst A.J."/>
            <person name="Ladd B."/>
            <person name="Jarett J.K."/>
            <person name="Geller-Mcgrath D.E."/>
            <person name="Sieber C.M."/>
            <person name="Emerson J.B."/>
            <person name="Anantharaman K."/>
            <person name="Thomas B.C."/>
            <person name="Malmstrom R."/>
            <person name="Stieglmeier M."/>
            <person name="Klingl A."/>
            <person name="Woyke T."/>
            <person name="Ryan C.M."/>
            <person name="Banfield J.F."/>
        </authorList>
    </citation>
    <scope>NUCLEOTIDE SEQUENCE [LARGE SCALE GENOMIC DNA]</scope>
    <source>
        <strain evidence="2">CG17_big_fil_post_rev_8_21_14_2_50_48_46</strain>
    </source>
</reference>
<accession>A0A2M7FYC3</accession>
<protein>
    <submittedName>
        <fullName evidence="2">Uncharacterized protein</fullName>
    </submittedName>
</protein>
<evidence type="ECO:0000313" key="3">
    <source>
        <dbReference type="Proteomes" id="UP000231019"/>
    </source>
</evidence>